<evidence type="ECO:0000313" key="2">
    <source>
        <dbReference type="EMBL" id="KAJ1176255.1"/>
    </source>
</evidence>
<feature type="region of interest" description="Disordered" evidence="1">
    <location>
        <begin position="1"/>
        <end position="29"/>
    </location>
</feature>
<gene>
    <name evidence="2" type="ORF">NDU88_001537</name>
</gene>
<evidence type="ECO:0000256" key="1">
    <source>
        <dbReference type="SAM" id="MobiDB-lite"/>
    </source>
</evidence>
<name>A0AAV7TIJ6_PLEWA</name>
<evidence type="ECO:0000313" key="3">
    <source>
        <dbReference type="Proteomes" id="UP001066276"/>
    </source>
</evidence>
<organism evidence="2 3">
    <name type="scientific">Pleurodeles waltl</name>
    <name type="common">Iberian ribbed newt</name>
    <dbReference type="NCBI Taxonomy" id="8319"/>
    <lineage>
        <taxon>Eukaryota</taxon>
        <taxon>Metazoa</taxon>
        <taxon>Chordata</taxon>
        <taxon>Craniata</taxon>
        <taxon>Vertebrata</taxon>
        <taxon>Euteleostomi</taxon>
        <taxon>Amphibia</taxon>
        <taxon>Batrachia</taxon>
        <taxon>Caudata</taxon>
        <taxon>Salamandroidea</taxon>
        <taxon>Salamandridae</taxon>
        <taxon>Pleurodelinae</taxon>
        <taxon>Pleurodeles</taxon>
    </lineage>
</organism>
<sequence>MPQTSEKAVESPCEEPRNPDLGRTCPGGTVDGIRADLKEEGVVKQRIHEKDAEPSGVLNAEQDKGRRKWFPQEKRCRRWKGGRTDWLQSGKTDEEDEEERCSSMPKWRQRRTSGMRAGANRPAMF</sequence>
<protein>
    <submittedName>
        <fullName evidence="2">Uncharacterized protein</fullName>
    </submittedName>
</protein>
<dbReference type="EMBL" id="JANPWB010000006">
    <property type="protein sequence ID" value="KAJ1176255.1"/>
    <property type="molecule type" value="Genomic_DNA"/>
</dbReference>
<dbReference type="Proteomes" id="UP001066276">
    <property type="component" value="Chromosome 3_2"/>
</dbReference>
<reference evidence="2" key="1">
    <citation type="journal article" date="2022" name="bioRxiv">
        <title>Sequencing and chromosome-scale assembly of the giantPleurodeles waltlgenome.</title>
        <authorList>
            <person name="Brown T."/>
            <person name="Elewa A."/>
            <person name="Iarovenko S."/>
            <person name="Subramanian E."/>
            <person name="Araus A.J."/>
            <person name="Petzold A."/>
            <person name="Susuki M."/>
            <person name="Suzuki K.-i.T."/>
            <person name="Hayashi T."/>
            <person name="Toyoda A."/>
            <person name="Oliveira C."/>
            <person name="Osipova E."/>
            <person name="Leigh N.D."/>
            <person name="Simon A."/>
            <person name="Yun M.H."/>
        </authorList>
    </citation>
    <scope>NUCLEOTIDE SEQUENCE</scope>
    <source>
        <strain evidence="2">20211129_DDA</strain>
        <tissue evidence="2">Liver</tissue>
    </source>
</reference>
<proteinExistence type="predicted"/>
<feature type="region of interest" description="Disordered" evidence="1">
    <location>
        <begin position="45"/>
        <end position="65"/>
    </location>
</feature>
<feature type="region of interest" description="Disordered" evidence="1">
    <location>
        <begin position="84"/>
        <end position="125"/>
    </location>
</feature>
<dbReference type="AlphaFoldDB" id="A0AAV7TIJ6"/>
<accession>A0AAV7TIJ6</accession>
<comment type="caution">
    <text evidence="2">The sequence shown here is derived from an EMBL/GenBank/DDBJ whole genome shotgun (WGS) entry which is preliminary data.</text>
</comment>
<keyword evidence="3" id="KW-1185">Reference proteome</keyword>